<dbReference type="RefSeq" id="XP_066929299.1">
    <property type="nucleotide sequence ID" value="XM_067073198.1"/>
</dbReference>
<dbReference type="Proteomes" id="UP000594262">
    <property type="component" value="Unplaced"/>
</dbReference>
<feature type="domain" description="L-tryptophan decarboxylase PsiD-like" evidence="3">
    <location>
        <begin position="81"/>
        <end position="208"/>
    </location>
</feature>
<evidence type="ECO:0000256" key="1">
    <source>
        <dbReference type="ARBA" id="ARBA00022793"/>
    </source>
</evidence>
<dbReference type="EnsemblMetazoa" id="CLYHEMT025277.1">
    <property type="protein sequence ID" value="CLYHEMP025277.1"/>
    <property type="gene ID" value="CLYHEMG025277"/>
</dbReference>
<dbReference type="Pfam" id="PF12588">
    <property type="entry name" value="PSDC"/>
    <property type="match status" value="1"/>
</dbReference>
<dbReference type="OrthoDB" id="5961150at2759"/>
<dbReference type="InterPro" id="IPR003817">
    <property type="entry name" value="PS_Dcarbxylase"/>
</dbReference>
<organism evidence="4 5">
    <name type="scientific">Clytia hemisphaerica</name>
    <dbReference type="NCBI Taxonomy" id="252671"/>
    <lineage>
        <taxon>Eukaryota</taxon>
        <taxon>Metazoa</taxon>
        <taxon>Cnidaria</taxon>
        <taxon>Hydrozoa</taxon>
        <taxon>Hydroidolina</taxon>
        <taxon>Leptothecata</taxon>
        <taxon>Obeliida</taxon>
        <taxon>Clytiidae</taxon>
        <taxon>Clytia</taxon>
    </lineage>
</organism>
<keyword evidence="1" id="KW-0210">Decarboxylase</keyword>
<dbReference type="PANTHER" id="PTHR10067">
    <property type="entry name" value="PHOSPHATIDYLSERINE DECARBOXYLASE"/>
    <property type="match status" value="1"/>
</dbReference>
<evidence type="ECO:0000313" key="5">
    <source>
        <dbReference type="Proteomes" id="UP000594262"/>
    </source>
</evidence>
<evidence type="ECO:0000259" key="3">
    <source>
        <dbReference type="Pfam" id="PF12588"/>
    </source>
</evidence>
<accession>A0A7M5XNC4</accession>
<dbReference type="AlphaFoldDB" id="A0A7M5XNC4"/>
<reference evidence="4" key="1">
    <citation type="submission" date="2021-01" db="UniProtKB">
        <authorList>
            <consortium name="EnsemblMetazoa"/>
        </authorList>
    </citation>
    <scope>IDENTIFICATION</scope>
</reference>
<name>A0A7M5XNC4_9CNID</name>
<dbReference type="GO" id="GO:0004609">
    <property type="term" value="F:phosphatidylserine decarboxylase activity"/>
    <property type="evidence" value="ECO:0007669"/>
    <property type="project" value="InterPro"/>
</dbReference>
<dbReference type="InterPro" id="IPR022237">
    <property type="entry name" value="PsiD-like"/>
</dbReference>
<proteinExistence type="predicted"/>
<sequence>MPNTKKVRNSRPKNWLPKKAKDIEKFLKKFKKDYIEDSKKYKKLYELITKYHPIIKKGQAGTKEELRPYVTKKEIEELDLHEPVRELYVLIITDPEVNMFFNQMFWNQNPEYEKLCDSWQDFIVQLDAIMTYTPVYSRDALVGFPINALVNWPMATADGYACFLNDKVNAILKRVLNYWAQFLMSPASRSVLHSGEEGWFCEDALKDMEDDFGNSFTDQFQCNPDEEHYGFKSWDDFFTRQFRPDVRPLPSPDADNIIANACESAPYKIETGVNPKSVFWMKEQPYSLDHMLNHNGWAEYFHGGTIYQAFLSALSYHRWHSPISGTIIETEIIDGSYYSQTHVIQDDYASPNMSQGYITHVAARAVIYIMADNPLIGVLGFVSIGMSEVSSNDITVKKGQHVEKGEQLGMFHFGGSTHCLLFRPGVSVQWEECCQNPSLDADNIPLHQKIGTVMKATQPK</sequence>
<protein>
    <recommendedName>
        <fullName evidence="3">L-tryptophan decarboxylase PsiD-like domain-containing protein</fullName>
    </recommendedName>
</protein>
<dbReference type="Pfam" id="PF02666">
    <property type="entry name" value="PS_Dcarbxylase"/>
    <property type="match status" value="1"/>
</dbReference>
<dbReference type="GO" id="GO:0005739">
    <property type="term" value="C:mitochondrion"/>
    <property type="evidence" value="ECO:0007669"/>
    <property type="project" value="TreeGrafter"/>
</dbReference>
<evidence type="ECO:0000256" key="2">
    <source>
        <dbReference type="ARBA" id="ARBA00023239"/>
    </source>
</evidence>
<dbReference type="GO" id="GO:0006646">
    <property type="term" value="P:phosphatidylethanolamine biosynthetic process"/>
    <property type="evidence" value="ECO:0007669"/>
    <property type="project" value="TreeGrafter"/>
</dbReference>
<dbReference type="PANTHER" id="PTHR10067:SF9">
    <property type="entry name" value="PHOSPHATIDYLSERINE DECARBOXYLASE FAMILY PROTEIN (AFU_ORTHOLOGUE AFUA_7G01730)"/>
    <property type="match status" value="1"/>
</dbReference>
<keyword evidence="5" id="KW-1185">Reference proteome</keyword>
<keyword evidence="2" id="KW-0456">Lyase</keyword>
<dbReference type="GeneID" id="136816869"/>
<evidence type="ECO:0000313" key="4">
    <source>
        <dbReference type="EnsemblMetazoa" id="CLYHEMP025277.1"/>
    </source>
</evidence>